<dbReference type="PANTHER" id="PTHR12358">
    <property type="entry name" value="SPHINGOSINE KINASE"/>
    <property type="match status" value="1"/>
</dbReference>
<dbReference type="RefSeq" id="WP_073708407.1">
    <property type="nucleotide sequence ID" value="NZ_MQSV01000001.1"/>
</dbReference>
<keyword evidence="8" id="KW-0067">ATP-binding</keyword>
<dbReference type="PROSITE" id="PS50146">
    <property type="entry name" value="DAGK"/>
    <property type="match status" value="1"/>
</dbReference>
<keyword evidence="15" id="KW-1185">Reference proteome</keyword>
<accession>A0A1Q5PPR9</accession>
<evidence type="ECO:0000256" key="11">
    <source>
        <dbReference type="ARBA" id="ARBA00023209"/>
    </source>
</evidence>
<dbReference type="EMBL" id="MQSV01000001">
    <property type="protein sequence ID" value="OKL49516.1"/>
    <property type="molecule type" value="Genomic_DNA"/>
</dbReference>
<dbReference type="GO" id="GO:0008654">
    <property type="term" value="P:phospholipid biosynthetic process"/>
    <property type="evidence" value="ECO:0007669"/>
    <property type="project" value="UniProtKB-KW"/>
</dbReference>
<gene>
    <name evidence="14" type="ORF">BSR29_00730</name>
</gene>
<evidence type="ECO:0000256" key="2">
    <source>
        <dbReference type="ARBA" id="ARBA00005983"/>
    </source>
</evidence>
<dbReference type="SUPFAM" id="SSF111331">
    <property type="entry name" value="NAD kinase/diacylglycerol kinase-like"/>
    <property type="match status" value="1"/>
</dbReference>
<name>A0A1Q5PPR9_9ACTO</name>
<evidence type="ECO:0000256" key="5">
    <source>
        <dbReference type="ARBA" id="ARBA00022723"/>
    </source>
</evidence>
<comment type="cofactor">
    <cofactor evidence="1">
        <name>Mg(2+)</name>
        <dbReference type="ChEBI" id="CHEBI:18420"/>
    </cofactor>
</comment>
<dbReference type="InterPro" id="IPR045540">
    <property type="entry name" value="YegS/DAGK_C"/>
</dbReference>
<dbReference type="InterPro" id="IPR017438">
    <property type="entry name" value="ATP-NAD_kinase_N"/>
</dbReference>
<keyword evidence="3" id="KW-0444">Lipid biosynthesis</keyword>
<evidence type="ECO:0000256" key="6">
    <source>
        <dbReference type="ARBA" id="ARBA00022741"/>
    </source>
</evidence>
<dbReference type="PANTHER" id="PTHR12358:SF106">
    <property type="entry name" value="LIPID KINASE YEGS"/>
    <property type="match status" value="1"/>
</dbReference>
<dbReference type="GO" id="GO:0046872">
    <property type="term" value="F:metal ion binding"/>
    <property type="evidence" value="ECO:0007669"/>
    <property type="project" value="UniProtKB-KW"/>
</dbReference>
<dbReference type="Gene3D" id="3.40.50.10330">
    <property type="entry name" value="Probable inorganic polyphosphate/atp-NAD kinase, domain 1"/>
    <property type="match status" value="1"/>
</dbReference>
<reference evidence="14 15" key="1">
    <citation type="submission" date="2016-11" db="EMBL/GenBank/DDBJ databases">
        <title>Actinomyces gypaetusis sp. nov. isolated from the vulture Gypaetus barbatus in Qinghai Tibet Plateau China.</title>
        <authorList>
            <person name="Meng X."/>
        </authorList>
    </citation>
    <scope>NUCLEOTIDE SEQUENCE [LARGE SCALE GENOMIC DNA]</scope>
    <source>
        <strain evidence="14 15">VUL4_2</strain>
    </source>
</reference>
<keyword evidence="6" id="KW-0547">Nucleotide-binding</keyword>
<evidence type="ECO:0000256" key="7">
    <source>
        <dbReference type="ARBA" id="ARBA00022777"/>
    </source>
</evidence>
<comment type="caution">
    <text evidence="14">The sequence shown here is derived from an EMBL/GenBank/DDBJ whole genome shotgun (WGS) entry which is preliminary data.</text>
</comment>
<dbReference type="SMART" id="SM00046">
    <property type="entry name" value="DAGKc"/>
    <property type="match status" value="1"/>
</dbReference>
<evidence type="ECO:0000256" key="10">
    <source>
        <dbReference type="ARBA" id="ARBA00023098"/>
    </source>
</evidence>
<sequence>MRYLYIVNPAANGGKAAKTPEHIRAFYQDAENDPNRSWELPEYEIQLTEAPGHATELAQAAAPNWDVVVAVGGDGTVNEVCRGLIEAKQGTLGVIPAGTGNDMAGGLNLPKNLREALVQLHLGHEHPLDYGLANGNVFMNSASVGFDSLVAHHTNQIKLKVRSHWAYVIGLITALVSFRAPTVQLPKNLPERAGWGGQKRDLCLLAVCNGRFYGGGFEILPDARLDDGQLDICLITNISKLRLLSLLPTIFMHTHLRQRRYVRAWRGRSLTLNMLGSAYLCVDGEIIPLERGESVDFQIVPGAIKLRS</sequence>
<evidence type="ECO:0000256" key="12">
    <source>
        <dbReference type="ARBA" id="ARBA00023264"/>
    </source>
</evidence>
<proteinExistence type="inferred from homology"/>
<dbReference type="NCBIfam" id="TIGR00147">
    <property type="entry name" value="YegS/Rv2252/BmrU family lipid kinase"/>
    <property type="match status" value="1"/>
</dbReference>
<dbReference type="STRING" id="1921764.BSR28_01770"/>
<dbReference type="InterPro" id="IPR016064">
    <property type="entry name" value="NAD/diacylglycerol_kinase_sf"/>
</dbReference>
<dbReference type="Pfam" id="PF19279">
    <property type="entry name" value="YegS_C"/>
    <property type="match status" value="1"/>
</dbReference>
<dbReference type="InterPro" id="IPR005218">
    <property type="entry name" value="Diacylglycerol/lipid_kinase"/>
</dbReference>
<dbReference type="Gene3D" id="2.60.200.40">
    <property type="match status" value="1"/>
</dbReference>
<evidence type="ECO:0000256" key="9">
    <source>
        <dbReference type="ARBA" id="ARBA00022842"/>
    </source>
</evidence>
<evidence type="ECO:0000313" key="14">
    <source>
        <dbReference type="EMBL" id="OKL49516.1"/>
    </source>
</evidence>
<keyword evidence="12" id="KW-1208">Phospholipid metabolism</keyword>
<dbReference type="AlphaFoldDB" id="A0A1Q5PPR9"/>
<protein>
    <recommendedName>
        <fullName evidence="13">DAGKc domain-containing protein</fullName>
    </recommendedName>
</protein>
<keyword evidence="7" id="KW-0418">Kinase</keyword>
<keyword evidence="9" id="KW-0460">Magnesium</keyword>
<dbReference type="Proteomes" id="UP000186785">
    <property type="component" value="Unassembled WGS sequence"/>
</dbReference>
<evidence type="ECO:0000256" key="8">
    <source>
        <dbReference type="ARBA" id="ARBA00022840"/>
    </source>
</evidence>
<evidence type="ECO:0000256" key="3">
    <source>
        <dbReference type="ARBA" id="ARBA00022516"/>
    </source>
</evidence>
<dbReference type="GO" id="GO:0005886">
    <property type="term" value="C:plasma membrane"/>
    <property type="evidence" value="ECO:0007669"/>
    <property type="project" value="TreeGrafter"/>
</dbReference>
<dbReference type="InterPro" id="IPR050187">
    <property type="entry name" value="Lipid_Phosphate_FormReg"/>
</dbReference>
<evidence type="ECO:0000256" key="1">
    <source>
        <dbReference type="ARBA" id="ARBA00001946"/>
    </source>
</evidence>
<dbReference type="Pfam" id="PF00781">
    <property type="entry name" value="DAGK_cat"/>
    <property type="match status" value="1"/>
</dbReference>
<dbReference type="GO" id="GO:0016301">
    <property type="term" value="F:kinase activity"/>
    <property type="evidence" value="ECO:0007669"/>
    <property type="project" value="UniProtKB-KW"/>
</dbReference>
<keyword evidence="11" id="KW-0594">Phospholipid biosynthesis</keyword>
<keyword evidence="10" id="KW-0443">Lipid metabolism</keyword>
<organism evidence="14 15">
    <name type="scientific">Boudabousia liubingyangii</name>
    <dbReference type="NCBI Taxonomy" id="1921764"/>
    <lineage>
        <taxon>Bacteria</taxon>
        <taxon>Bacillati</taxon>
        <taxon>Actinomycetota</taxon>
        <taxon>Actinomycetes</taxon>
        <taxon>Actinomycetales</taxon>
        <taxon>Actinomycetaceae</taxon>
        <taxon>Boudabousia</taxon>
    </lineage>
</organism>
<keyword evidence="5" id="KW-0479">Metal-binding</keyword>
<comment type="similarity">
    <text evidence="2">Belongs to the diacylglycerol/lipid kinase family.</text>
</comment>
<dbReference type="InterPro" id="IPR001206">
    <property type="entry name" value="Diacylglycerol_kinase_cat_dom"/>
</dbReference>
<keyword evidence="4" id="KW-0808">Transferase</keyword>
<feature type="domain" description="DAGKc" evidence="13">
    <location>
        <begin position="1"/>
        <end position="137"/>
    </location>
</feature>
<evidence type="ECO:0000259" key="13">
    <source>
        <dbReference type="PROSITE" id="PS50146"/>
    </source>
</evidence>
<evidence type="ECO:0000256" key="4">
    <source>
        <dbReference type="ARBA" id="ARBA00022679"/>
    </source>
</evidence>
<evidence type="ECO:0000313" key="15">
    <source>
        <dbReference type="Proteomes" id="UP000186785"/>
    </source>
</evidence>
<dbReference type="GO" id="GO:0005524">
    <property type="term" value="F:ATP binding"/>
    <property type="evidence" value="ECO:0007669"/>
    <property type="project" value="UniProtKB-KW"/>
</dbReference>